<dbReference type="GO" id="GO:0004040">
    <property type="term" value="F:amidase activity"/>
    <property type="evidence" value="ECO:0007669"/>
    <property type="project" value="InterPro"/>
</dbReference>
<name>A0A4S4CB31_9BACI</name>
<feature type="domain" description="SH3b" evidence="1">
    <location>
        <begin position="271"/>
        <end position="335"/>
    </location>
</feature>
<dbReference type="InterPro" id="IPR003646">
    <property type="entry name" value="SH3-like_bac-type"/>
</dbReference>
<feature type="domain" description="SH3b" evidence="1">
    <location>
        <begin position="349"/>
        <end position="413"/>
    </location>
</feature>
<dbReference type="Pfam" id="PF01832">
    <property type="entry name" value="Glucosaminidase"/>
    <property type="match status" value="1"/>
</dbReference>
<dbReference type="Gene3D" id="2.30.30.40">
    <property type="entry name" value="SH3 Domains"/>
    <property type="match status" value="10"/>
</dbReference>
<dbReference type="PROSITE" id="PS51781">
    <property type="entry name" value="SH3B"/>
    <property type="match status" value="10"/>
</dbReference>
<evidence type="ECO:0000259" key="1">
    <source>
        <dbReference type="PROSITE" id="PS51781"/>
    </source>
</evidence>
<feature type="domain" description="SH3b" evidence="1">
    <location>
        <begin position="427"/>
        <end position="491"/>
    </location>
</feature>
<comment type="caution">
    <text evidence="2">The sequence shown here is derived from an EMBL/GenBank/DDBJ whole genome shotgun (WGS) entry which is preliminary data.</text>
</comment>
<protein>
    <submittedName>
        <fullName evidence="2">Mannosyl-glycoprotein endo-beta-N-acetylglucosamidase</fullName>
    </submittedName>
</protein>
<evidence type="ECO:0000313" key="3">
    <source>
        <dbReference type="Proteomes" id="UP000310334"/>
    </source>
</evidence>
<feature type="domain" description="SH3b" evidence="1">
    <location>
        <begin position="674"/>
        <end position="737"/>
    </location>
</feature>
<dbReference type="EMBL" id="SSNT01000001">
    <property type="protein sequence ID" value="THF83062.1"/>
    <property type="molecule type" value="Genomic_DNA"/>
</dbReference>
<dbReference type="Proteomes" id="UP000310334">
    <property type="component" value="Unassembled WGS sequence"/>
</dbReference>
<feature type="domain" description="SH3b" evidence="1">
    <location>
        <begin position="791"/>
        <end position="867"/>
    </location>
</feature>
<organism evidence="2 3">
    <name type="scientific">Metabacillus sediminilitoris</name>
    <dbReference type="NCBI Taxonomy" id="2567941"/>
    <lineage>
        <taxon>Bacteria</taxon>
        <taxon>Bacillati</taxon>
        <taxon>Bacillota</taxon>
        <taxon>Bacilli</taxon>
        <taxon>Bacillales</taxon>
        <taxon>Bacillaceae</taxon>
        <taxon>Metabacillus</taxon>
    </lineage>
</organism>
<evidence type="ECO:0000313" key="2">
    <source>
        <dbReference type="EMBL" id="THF83062.1"/>
    </source>
</evidence>
<keyword evidence="3" id="KW-1185">Reference proteome</keyword>
<sequence>MKRALLPTVCIAVLSTVAFEEKVFAAQSDTLVSENTMKTATQYVTISSGFLNVRENASTSSSVVTTLNNGTEVTVYSQENGWSKVKVNGKVGFVSSKYLTSAKTNIIPSTQASTAKTTTKYVNLSSGSLNLRKSASTRADIVTTIKQGTAVTVYSEENGWAKIIVSGKEGYVSSKYITSTKPETDFNTIVMKTTTKYVNVSSGSLNMRHSATTSADIVSTIKQGTAVTVYSEENGWVKIKANEKEGYVSSKYLSSTKLEKKSDTSTPTVNTTTKYVNVSSGSLNLRKSATTSADIVTTIKQGTAVTVYSQDNGWAKIKANGKEGYVSSKYLISDKSKTDSDIPALTEKTTTKYVNVSSGSLNLRKSATISAGIVATINKGTAVTVYSENNGWSMVKVNGNEGYVSTQYLTSAKTESSSSPSASPAKMTIKYVKVYSGSLNMRKSASTTASIIVKLAKGKEVKVYSESAGWAKIEAFGQIGYVSSQYLSTKKYDETSNTSSQITKTMYVNVNTGSSLNFRKNASSSAIILAKLTNGKELSVHSEENGWAMVTVDGQTGYVSAEYLTSVKPSTIEKADEQKESFKYKYVNVSIGSSLNMRTKASANSSVIVKLANGVEIKVYSEANGWAQVEAYGKVGYVSSQYLLNTKPSAGEGSGATIDNSTNNNEIVENETISKYVNVMIGSTLNMRSEPSTIASVMTKLTRSTMVTVYSEENNWAKVTVNGQTGYVSSQYLSNEEPYSPETNDKDNNETYNKYDITLDELTGIQMLVNPQTDKTYETYIREDALTINSSSRGTVRGTSWNVRGGAGTNYWVVGTVRNGDSVEILSKVIGEDGYIWYEINYIKSWVNASPEDVKYYLDPGNFTDTSVDSLQFLKLSVPANLNANEVNERILAGKGILDGLATAFITAGEAYHVNEIYLISHALLETGYGTSQLANGVLVNGKRVYNMYGIGAYDGSAVTSGAKYAYNAGWFTPEAAIIGGAKFIAQGYISGGQDTLYEMRWNPASAIINGYASHQYATDIGWAAKQVKQIYNLYSLIDSYNLVLDIPEYNKY</sequence>
<dbReference type="Pfam" id="PF08239">
    <property type="entry name" value="SH3_3"/>
    <property type="match status" value="9"/>
</dbReference>
<dbReference type="InterPro" id="IPR002901">
    <property type="entry name" value="MGlyc_endo_b_GlcNAc-like_dom"/>
</dbReference>
<feature type="domain" description="SH3b" evidence="1">
    <location>
        <begin position="503"/>
        <end position="568"/>
    </location>
</feature>
<feature type="domain" description="SH3b" evidence="1">
    <location>
        <begin position="584"/>
        <end position="647"/>
    </location>
</feature>
<dbReference type="OrthoDB" id="9816557at2"/>
<feature type="domain" description="SH3b" evidence="1">
    <location>
        <begin position="193"/>
        <end position="257"/>
    </location>
</feature>
<dbReference type="InterPro" id="IPR052354">
    <property type="entry name" value="Cell_Wall_Dynamics_Protein"/>
</dbReference>
<feature type="domain" description="SH3b" evidence="1">
    <location>
        <begin position="117"/>
        <end position="181"/>
    </location>
</feature>
<accession>A0A4S4CB31</accession>
<dbReference type="Gene3D" id="1.10.530.10">
    <property type="match status" value="1"/>
</dbReference>
<dbReference type="PANTHER" id="PTHR34408:SF1">
    <property type="entry name" value="GLYCOSYL HYDROLASE FAMILY 19 DOMAIN-CONTAINING PROTEIN HI_1415"/>
    <property type="match status" value="1"/>
</dbReference>
<dbReference type="PANTHER" id="PTHR34408">
    <property type="entry name" value="FAMILY PROTEIN, PUTATIVE-RELATED"/>
    <property type="match status" value="1"/>
</dbReference>
<reference evidence="2 3" key="1">
    <citation type="submission" date="2019-04" db="EMBL/GenBank/DDBJ databases">
        <title>Bacillus sediminilitoris sp. nov., isolated from a tidal flat sediment on the East China Sea.</title>
        <authorList>
            <person name="Wei Y."/>
            <person name="Mao H."/>
            <person name="Fang J."/>
        </authorList>
    </citation>
    <scope>NUCLEOTIDE SEQUENCE [LARGE SCALE GENOMIC DNA]</scope>
    <source>
        <strain evidence="2 3">DSL-17</strain>
    </source>
</reference>
<dbReference type="SMART" id="SM00047">
    <property type="entry name" value="LYZ2"/>
    <property type="match status" value="1"/>
</dbReference>
<proteinExistence type="predicted"/>
<gene>
    <name evidence="2" type="ORF">E6W99_01450</name>
</gene>
<feature type="domain" description="SH3b" evidence="1">
    <location>
        <begin position="39"/>
        <end position="103"/>
    </location>
</feature>
<dbReference type="RefSeq" id="WP_136351294.1">
    <property type="nucleotide sequence ID" value="NZ_CP046266.1"/>
</dbReference>
<dbReference type="SMART" id="SM00287">
    <property type="entry name" value="SH3b"/>
    <property type="match status" value="10"/>
</dbReference>
<dbReference type="AlphaFoldDB" id="A0A4S4CB31"/>